<keyword evidence="16" id="KW-1185">Reference proteome</keyword>
<reference evidence="15 16" key="1">
    <citation type="submission" date="2017-03" db="EMBL/GenBank/DDBJ databases">
        <title>Genome Survey of Euroglyphus maynei.</title>
        <authorList>
            <person name="Arlian L.G."/>
            <person name="Morgan M.S."/>
            <person name="Rider S.D."/>
        </authorList>
    </citation>
    <scope>NUCLEOTIDE SEQUENCE [LARGE SCALE GENOMIC DNA]</scope>
    <source>
        <strain evidence="15">Arlian Lab</strain>
        <tissue evidence="15">Whole body</tissue>
    </source>
</reference>
<dbReference type="AlphaFoldDB" id="A0A1Y3BMC8"/>
<dbReference type="GO" id="GO:0005886">
    <property type="term" value="C:plasma membrane"/>
    <property type="evidence" value="ECO:0007669"/>
    <property type="project" value="TreeGrafter"/>
</dbReference>
<evidence type="ECO:0000256" key="12">
    <source>
        <dbReference type="ARBA" id="ARBA00023273"/>
    </source>
</evidence>
<dbReference type="Pfam" id="PF13639">
    <property type="entry name" value="zf-RING_2"/>
    <property type="match status" value="1"/>
</dbReference>
<dbReference type="Gene3D" id="3.30.40.10">
    <property type="entry name" value="Zinc/RING finger domain, C3HC4 (zinc finger)"/>
    <property type="match status" value="1"/>
</dbReference>
<comment type="pathway">
    <text evidence="3">Protein modification; protein ubiquitination.</text>
</comment>
<evidence type="ECO:0000256" key="9">
    <source>
        <dbReference type="ARBA" id="ARBA00022771"/>
    </source>
</evidence>
<accession>A0A1Y3BMC8</accession>
<dbReference type="EC" id="2.3.2.33" evidence="5"/>
<evidence type="ECO:0000256" key="4">
    <source>
        <dbReference type="ARBA" id="ARBA00005415"/>
    </source>
</evidence>
<feature type="non-terminal residue" evidence="15">
    <location>
        <position position="240"/>
    </location>
</feature>
<evidence type="ECO:0000256" key="3">
    <source>
        <dbReference type="ARBA" id="ARBA00004906"/>
    </source>
</evidence>
<dbReference type="InterPro" id="IPR001841">
    <property type="entry name" value="Znf_RING"/>
</dbReference>
<sequence>MCMICFSESLFSAPCIQLVCNHIFHYHCVKTVLEKRWSNGRITFTFSLCPICKIPIDHQSLSELLQPIRALYEDVRRKSLMRLEFEGLNQCEAITAPNARFYQDPVGFAMERYSYYPCMKCQKAYYGGEARCDIEYDGNNYNPQELICGSCSDITRAQICPKHGTDYLEYKCRFCCSVAVYFCFGSTHFCAACHDDFQRLISLKEYPQCPVGPHSIPRDDCDECPLRVKHPPTGQEFALG</sequence>
<keyword evidence="11" id="KW-0862">Zinc</keyword>
<comment type="similarity">
    <text evidence="4">Belongs to the RING-Cys relay (RCR) family.</text>
</comment>
<organism evidence="15 16">
    <name type="scientific">Euroglyphus maynei</name>
    <name type="common">Mayne's house dust mite</name>
    <dbReference type="NCBI Taxonomy" id="6958"/>
    <lineage>
        <taxon>Eukaryota</taxon>
        <taxon>Metazoa</taxon>
        <taxon>Ecdysozoa</taxon>
        <taxon>Arthropoda</taxon>
        <taxon>Chelicerata</taxon>
        <taxon>Arachnida</taxon>
        <taxon>Acari</taxon>
        <taxon>Acariformes</taxon>
        <taxon>Sarcoptiformes</taxon>
        <taxon>Astigmata</taxon>
        <taxon>Psoroptidia</taxon>
        <taxon>Analgoidea</taxon>
        <taxon>Pyroglyphidae</taxon>
        <taxon>Pyroglyphinae</taxon>
        <taxon>Euroglyphus</taxon>
    </lineage>
</organism>
<dbReference type="GO" id="GO:0005634">
    <property type="term" value="C:nucleus"/>
    <property type="evidence" value="ECO:0007669"/>
    <property type="project" value="TreeGrafter"/>
</dbReference>
<dbReference type="SUPFAM" id="SSF57850">
    <property type="entry name" value="RING/U-box"/>
    <property type="match status" value="1"/>
</dbReference>
<evidence type="ECO:0000256" key="7">
    <source>
        <dbReference type="ARBA" id="ARBA00022723"/>
    </source>
</evidence>
<evidence type="ECO:0000256" key="10">
    <source>
        <dbReference type="ARBA" id="ARBA00022786"/>
    </source>
</evidence>
<evidence type="ECO:0000256" key="5">
    <source>
        <dbReference type="ARBA" id="ARBA00012249"/>
    </source>
</evidence>
<dbReference type="PROSITE" id="PS50089">
    <property type="entry name" value="ZF_RING_2"/>
    <property type="match status" value="1"/>
</dbReference>
<evidence type="ECO:0000313" key="15">
    <source>
        <dbReference type="EMBL" id="OTF80766.1"/>
    </source>
</evidence>
<dbReference type="GO" id="GO:0008582">
    <property type="term" value="P:regulation of synaptic assembly at neuromuscular junction"/>
    <property type="evidence" value="ECO:0007669"/>
    <property type="project" value="TreeGrafter"/>
</dbReference>
<keyword evidence="9 13" id="KW-0863">Zinc-finger</keyword>
<evidence type="ECO:0000256" key="8">
    <source>
        <dbReference type="ARBA" id="ARBA00022737"/>
    </source>
</evidence>
<feature type="domain" description="RING-type" evidence="14">
    <location>
        <begin position="2"/>
        <end position="53"/>
    </location>
</feature>
<dbReference type="Proteomes" id="UP000194236">
    <property type="component" value="Unassembled WGS sequence"/>
</dbReference>
<dbReference type="SMART" id="SM00184">
    <property type="entry name" value="RING"/>
    <property type="match status" value="1"/>
</dbReference>
<protein>
    <recommendedName>
        <fullName evidence="5">RCR-type E3 ubiquitin transferase</fullName>
        <ecNumber evidence="5">2.3.2.33</ecNumber>
    </recommendedName>
</protein>
<comment type="caution">
    <text evidence="15">The sequence shown here is derived from an EMBL/GenBank/DDBJ whole genome shotgun (WGS) entry which is preliminary data.</text>
</comment>
<gene>
    <name evidence="15" type="ORF">BLA29_008492</name>
</gene>
<dbReference type="GO" id="GO:0099174">
    <property type="term" value="P:regulation of presynapse organization"/>
    <property type="evidence" value="ECO:0007669"/>
    <property type="project" value="UniProtKB-ARBA"/>
</dbReference>
<dbReference type="GO" id="GO:0061630">
    <property type="term" value="F:ubiquitin protein ligase activity"/>
    <property type="evidence" value="ECO:0007669"/>
    <property type="project" value="UniProtKB-EC"/>
</dbReference>
<keyword evidence="7" id="KW-0479">Metal-binding</keyword>
<dbReference type="GO" id="GO:0030424">
    <property type="term" value="C:axon"/>
    <property type="evidence" value="ECO:0007669"/>
    <property type="project" value="UniProtKB-SubCell"/>
</dbReference>
<name>A0A1Y3BMC8_EURMA</name>
<dbReference type="PANTHER" id="PTHR45943:SF1">
    <property type="entry name" value="E3 UBIQUITIN-PROTEIN LIGASE MYCBP2"/>
    <property type="match status" value="1"/>
</dbReference>
<evidence type="ECO:0000256" key="11">
    <source>
        <dbReference type="ARBA" id="ARBA00022833"/>
    </source>
</evidence>
<evidence type="ECO:0000256" key="1">
    <source>
        <dbReference type="ARBA" id="ARBA00000333"/>
    </source>
</evidence>
<dbReference type="GO" id="GO:0007411">
    <property type="term" value="P:axon guidance"/>
    <property type="evidence" value="ECO:0007669"/>
    <property type="project" value="TreeGrafter"/>
</dbReference>
<dbReference type="InterPro" id="IPR013083">
    <property type="entry name" value="Znf_RING/FYVE/PHD"/>
</dbReference>
<keyword evidence="12" id="KW-0966">Cell projection</keyword>
<evidence type="ECO:0000256" key="6">
    <source>
        <dbReference type="ARBA" id="ARBA00022679"/>
    </source>
</evidence>
<evidence type="ECO:0000256" key="2">
    <source>
        <dbReference type="ARBA" id="ARBA00004489"/>
    </source>
</evidence>
<dbReference type="FunFam" id="3.30.40.10:FF:000078">
    <property type="entry name" value="E3 ubiquitin-protein ligase MYCBP2 isoform X1"/>
    <property type="match status" value="1"/>
</dbReference>
<dbReference type="GO" id="GO:0008270">
    <property type="term" value="F:zinc ion binding"/>
    <property type="evidence" value="ECO:0007669"/>
    <property type="project" value="UniProtKB-KW"/>
</dbReference>
<dbReference type="EMBL" id="MUJZ01016633">
    <property type="protein sequence ID" value="OTF80766.1"/>
    <property type="molecule type" value="Genomic_DNA"/>
</dbReference>
<keyword evidence="10" id="KW-0833">Ubl conjugation pathway</keyword>
<keyword evidence="6" id="KW-0808">Transferase</keyword>
<dbReference type="PANTHER" id="PTHR45943">
    <property type="entry name" value="E3 UBIQUITIN-PROTEIN LIGASE MYCBP2"/>
    <property type="match status" value="1"/>
</dbReference>
<evidence type="ECO:0000259" key="14">
    <source>
        <dbReference type="PROSITE" id="PS50089"/>
    </source>
</evidence>
<evidence type="ECO:0000256" key="13">
    <source>
        <dbReference type="PROSITE-ProRule" id="PRU00175"/>
    </source>
</evidence>
<comment type="catalytic activity">
    <reaction evidence="1">
        <text>[E2 ubiquitin-conjugating enzyme]-S-ubiquitinyl-L-cysteine + [acceptor protein]-L-threonine = [E2 ubiquitin-conjugating enzyme]-L-cysteine + [acceptor protein]-3-O-ubiquitinyl-L-threonine.</text>
        <dbReference type="EC" id="2.3.2.33"/>
    </reaction>
</comment>
<comment type="subcellular location">
    <subcellularLocation>
        <location evidence="2">Cell projection</location>
        <location evidence="2">Axon</location>
    </subcellularLocation>
</comment>
<proteinExistence type="inferred from homology"/>
<keyword evidence="8" id="KW-0677">Repeat</keyword>
<evidence type="ECO:0000313" key="16">
    <source>
        <dbReference type="Proteomes" id="UP000194236"/>
    </source>
</evidence>
<dbReference type="OrthoDB" id="6486636at2759"/>